<dbReference type="Proteomes" id="UP000093000">
    <property type="component" value="Unassembled WGS sequence"/>
</dbReference>
<feature type="compositionally biased region" description="Polar residues" evidence="1">
    <location>
        <begin position="108"/>
        <end position="138"/>
    </location>
</feature>
<evidence type="ECO:0000256" key="1">
    <source>
        <dbReference type="SAM" id="MobiDB-lite"/>
    </source>
</evidence>
<feature type="region of interest" description="Disordered" evidence="1">
    <location>
        <begin position="338"/>
        <end position="362"/>
    </location>
</feature>
<name>A0A1C7N806_9FUNG</name>
<reference evidence="3 4" key="1">
    <citation type="submission" date="2016-03" db="EMBL/GenBank/DDBJ databases">
        <title>Choanephora cucurbitarum.</title>
        <authorList>
            <person name="Min B."/>
            <person name="Park H."/>
            <person name="Park J.-H."/>
            <person name="Shin H.-D."/>
            <person name="Choi I.-G."/>
        </authorList>
    </citation>
    <scope>NUCLEOTIDE SEQUENCE [LARGE SCALE GENOMIC DNA]</scope>
    <source>
        <strain evidence="3 4">KUS-F28377</strain>
    </source>
</reference>
<feature type="region of interest" description="Disordered" evidence="1">
    <location>
        <begin position="409"/>
        <end position="429"/>
    </location>
</feature>
<dbReference type="InParanoid" id="A0A1C7N806"/>
<dbReference type="STRING" id="101091.A0A1C7N806"/>
<feature type="domain" description="DUF3020" evidence="2">
    <location>
        <begin position="159"/>
        <end position="207"/>
    </location>
</feature>
<feature type="region of interest" description="Disordered" evidence="1">
    <location>
        <begin position="91"/>
        <end position="138"/>
    </location>
</feature>
<proteinExistence type="predicted"/>
<feature type="region of interest" description="Disordered" evidence="1">
    <location>
        <begin position="152"/>
        <end position="179"/>
    </location>
</feature>
<dbReference type="Pfam" id="PF11223">
    <property type="entry name" value="DUF3020"/>
    <property type="match status" value="1"/>
</dbReference>
<comment type="caution">
    <text evidence="3">The sequence shown here is derived from an EMBL/GenBank/DDBJ whole genome shotgun (WGS) entry which is preliminary data.</text>
</comment>
<evidence type="ECO:0000259" key="2">
    <source>
        <dbReference type="Pfam" id="PF11223"/>
    </source>
</evidence>
<dbReference type="OrthoDB" id="5595797at2759"/>
<dbReference type="InterPro" id="IPR021386">
    <property type="entry name" value="SPP41_DUF3020"/>
</dbReference>
<sequence>MSQEEHSLEKELQKEKTEKESMTSPMDTTVPSETNDTGEETSLVSATLPQQQENLAAINQLQLAHAALSGADDFPFLTNFENSMDVIATSDVPTNGTNTPASLHTLGQDPTTVQSPQSQQETSGQPTKQQNIQPTADLSQLPTELLKRELMNQKVRADNRERKKRWRQQNEERNKDNDLRCRVNKRAHKLFGKEDSEHKKKWIEEEFLKRQQKRKDKERRKGLVDDSLGGHAEGALNTNSGLDLAALAQHLAPQQSLTDASYLTLLCNNLGIPAAARNLLGTMNTTGHTVVENSESTVPPLSAPPVEQDTLKDEKDPRLQPFPFQILELLQQLQHYQGSDTTSNNNNTNSGGESSTSHDFSLAPSYGHLGGIGERPEEKLVALLATTIQQAANVAAAAQVRDSLLNNEADGTDMNMTGLSNHHGSDSSSKDIAIAPAAENTNDDTAQNNSNNAEFPMDAVLTLMQLNAGWRQ</sequence>
<protein>
    <recommendedName>
        <fullName evidence="2">DUF3020 domain-containing protein</fullName>
    </recommendedName>
</protein>
<feature type="compositionally biased region" description="Basic and acidic residues" evidence="1">
    <location>
        <begin position="1"/>
        <end position="21"/>
    </location>
</feature>
<gene>
    <name evidence="3" type="ORF">A0J61_06762</name>
</gene>
<feature type="compositionally biased region" description="Low complexity" evidence="1">
    <location>
        <begin position="338"/>
        <end position="357"/>
    </location>
</feature>
<evidence type="ECO:0000313" key="3">
    <source>
        <dbReference type="EMBL" id="OBZ85187.1"/>
    </source>
</evidence>
<accession>A0A1C7N806</accession>
<feature type="compositionally biased region" description="Basic and acidic residues" evidence="1">
    <location>
        <begin position="152"/>
        <end position="161"/>
    </location>
</feature>
<dbReference type="EMBL" id="LUGH01000424">
    <property type="protein sequence ID" value="OBZ85187.1"/>
    <property type="molecule type" value="Genomic_DNA"/>
</dbReference>
<feature type="region of interest" description="Disordered" evidence="1">
    <location>
        <begin position="1"/>
        <end position="48"/>
    </location>
</feature>
<feature type="region of interest" description="Disordered" evidence="1">
    <location>
        <begin position="210"/>
        <end position="232"/>
    </location>
</feature>
<feature type="compositionally biased region" description="Basic and acidic residues" evidence="1">
    <location>
        <begin position="168"/>
        <end position="179"/>
    </location>
</feature>
<dbReference type="AlphaFoldDB" id="A0A1C7N806"/>
<feature type="compositionally biased region" description="Polar residues" evidence="1">
    <location>
        <begin position="91"/>
        <end position="102"/>
    </location>
</feature>
<evidence type="ECO:0000313" key="4">
    <source>
        <dbReference type="Proteomes" id="UP000093000"/>
    </source>
</evidence>
<organism evidence="3 4">
    <name type="scientific">Choanephora cucurbitarum</name>
    <dbReference type="NCBI Taxonomy" id="101091"/>
    <lineage>
        <taxon>Eukaryota</taxon>
        <taxon>Fungi</taxon>
        <taxon>Fungi incertae sedis</taxon>
        <taxon>Mucoromycota</taxon>
        <taxon>Mucoromycotina</taxon>
        <taxon>Mucoromycetes</taxon>
        <taxon>Mucorales</taxon>
        <taxon>Mucorineae</taxon>
        <taxon>Choanephoraceae</taxon>
        <taxon>Choanephoroideae</taxon>
        <taxon>Choanephora</taxon>
    </lineage>
</organism>
<feature type="region of interest" description="Disordered" evidence="1">
    <location>
        <begin position="291"/>
        <end position="317"/>
    </location>
</feature>
<keyword evidence="4" id="KW-1185">Reference proteome</keyword>
<feature type="compositionally biased region" description="Polar residues" evidence="1">
    <location>
        <begin position="22"/>
        <end position="48"/>
    </location>
</feature>